<dbReference type="PANTHER" id="PTHR44314:SF1">
    <property type="entry name" value="CILIA- AND FLAGELLA-ASSOCIATED PROTEIN 70"/>
    <property type="match status" value="1"/>
</dbReference>
<dbReference type="PANTHER" id="PTHR44314">
    <property type="entry name" value="CILIA- AND FLAGELLA-ASSOCIATED PROTEIN 70"/>
    <property type="match status" value="1"/>
</dbReference>
<dbReference type="InterPro" id="IPR052628">
    <property type="entry name" value="CFAP70"/>
</dbReference>
<dbReference type="GO" id="GO:0003341">
    <property type="term" value="P:cilium movement"/>
    <property type="evidence" value="ECO:0007669"/>
    <property type="project" value="TreeGrafter"/>
</dbReference>
<evidence type="ECO:0000256" key="1">
    <source>
        <dbReference type="ARBA" id="ARBA00022737"/>
    </source>
</evidence>
<evidence type="ECO:0000256" key="2">
    <source>
        <dbReference type="ARBA" id="ARBA00022803"/>
    </source>
</evidence>
<sequence>NEHNSCLNKIKNFIHNQEACKESNTFVSEEKLKFFIRNKMSIFEKIIDVEPKAQRIFIYMQLKKVENLPEVDGKLEIHLSQAKNTLTKLEDSYPADNIIDLSKFDEYKPTFSLMVEQDNINDANILSDNPVLITLCNRAMVRVSREEVEEETAIQEAKAVHNEKVMNKNKKKHKDALKKADMNKNKENSDAGARRENSVTNANEGKNKERNRKSSKSSRIVYDEREEETEMLEEEDESEIFEEHLIPLAQGHIDLLKLYTKKRELSTFYSILYKLSISEKSLGSCTTTWEVYTLLPLLRDMSFHNMVYITFESIFNVRTNFSENTDSLVADLFFESKLPNENNEFEKIKFCTFTNFKEQQITATDMQLTWETLKSVEPQNIDCIGICTRYSINTYTIFRHLVFAENSKINIKYVNLEDFVVSSNAAHRYVLNEEFVRVLEDVLAFDEQQILVELYRADQANEIIAKGRFDVSILLYPEVTGKRFAVELISTDPKPTSTSKKSSTKSGMANIIDAPTFAIISINFATPLTESFVLQNMEIIPRNILKPIKREKLSARLVANYNFEKEIKKTVFYIIKNNIKILEDAKATLCCHKENITNQIFRLISSDFNTKKPTKDIIEFHNLMTTVYRDTEQTTYNILQKLGHQVPSYIFTETENDIRVINYLTISQYLSMIGDEHFAKMLSDKAEKLSTGNNIFSFFKLIISVEKQDMETANQYYTQPRDKQFELALHLTELIKLYIKYVETLENESTFNQAMENLIVNLGDALLDFPKDICYWVLLHCIFKYCGYLPGIHYTRWKYEHLKDEVEIRVPQTPINRYKLLNSYELNFKNSPKDSLFLKVFKVFINLGLYKFAEFVFKEFEKSCNPFEQYLTQTTLKILSNDALIHYQRKSFSPNKSKGHVEQQLEKALITSINGHLDYNRGDLESAMKSYDRVLMMSNSGIPLLHFSLALLRYGFYNLNMGNYKLAADIFNKCEGKHIKLITKFGLGKALFKMKRLEEAERELAICTTFKVHVPDIWGYLAVINILQKRNFKALEFWKYAKINPNVEFGKDLQEELANINIYDVELYVDKPVFSFRS</sequence>
<dbReference type="InterPro" id="IPR011990">
    <property type="entry name" value="TPR-like_helical_dom_sf"/>
</dbReference>
<feature type="compositionally biased region" description="Basic and acidic residues" evidence="3">
    <location>
        <begin position="177"/>
        <end position="197"/>
    </location>
</feature>
<dbReference type="GO" id="GO:0070062">
    <property type="term" value="C:extracellular exosome"/>
    <property type="evidence" value="ECO:0007669"/>
    <property type="project" value="TreeGrafter"/>
</dbReference>
<name>W8BBB2_CERCA</name>
<reference evidence="4" key="2">
    <citation type="journal article" date="2014" name="BMC Genomics">
        <title>A genomic perspective to assessing quality of mass-reared SIT flies used in Mediterranean fruit fly (Ceratitis capitata) eradication in California.</title>
        <authorList>
            <person name="Calla B."/>
            <person name="Hall B."/>
            <person name="Hou S."/>
            <person name="Geib S.M."/>
        </authorList>
    </citation>
    <scope>NUCLEOTIDE SEQUENCE</scope>
</reference>
<dbReference type="SUPFAM" id="SSF48452">
    <property type="entry name" value="TPR-like"/>
    <property type="match status" value="1"/>
</dbReference>
<dbReference type="OrthoDB" id="10262375at2759"/>
<dbReference type="GO" id="GO:0060271">
    <property type="term" value="P:cilium assembly"/>
    <property type="evidence" value="ECO:0007669"/>
    <property type="project" value="TreeGrafter"/>
</dbReference>
<feature type="region of interest" description="Disordered" evidence="3">
    <location>
        <begin position="159"/>
        <end position="231"/>
    </location>
</feature>
<evidence type="ECO:0000313" key="4">
    <source>
        <dbReference type="EMBL" id="JAB98515.1"/>
    </source>
</evidence>
<dbReference type="AlphaFoldDB" id="W8BBB2"/>
<reference evidence="4" key="1">
    <citation type="submission" date="2013-07" db="EMBL/GenBank/DDBJ databases">
        <authorList>
            <person name="Geib S."/>
        </authorList>
    </citation>
    <scope>NUCLEOTIDE SEQUENCE</scope>
</reference>
<keyword evidence="1" id="KW-0677">Repeat</keyword>
<dbReference type="PROSITE" id="PS00127">
    <property type="entry name" value="RNASE_PANCREATIC"/>
    <property type="match status" value="1"/>
</dbReference>
<evidence type="ECO:0008006" key="5">
    <source>
        <dbReference type="Google" id="ProtNLM"/>
    </source>
</evidence>
<dbReference type="InterPro" id="IPR023411">
    <property type="entry name" value="RNaseA_AS"/>
</dbReference>
<accession>W8BBB2</accession>
<dbReference type="GO" id="GO:0031514">
    <property type="term" value="C:motile cilium"/>
    <property type="evidence" value="ECO:0007669"/>
    <property type="project" value="TreeGrafter"/>
</dbReference>
<organism evidence="4">
    <name type="scientific">Ceratitis capitata</name>
    <name type="common">Mediterranean fruit fly</name>
    <name type="synonym">Tephritis capitata</name>
    <dbReference type="NCBI Taxonomy" id="7213"/>
    <lineage>
        <taxon>Eukaryota</taxon>
        <taxon>Metazoa</taxon>
        <taxon>Ecdysozoa</taxon>
        <taxon>Arthropoda</taxon>
        <taxon>Hexapoda</taxon>
        <taxon>Insecta</taxon>
        <taxon>Pterygota</taxon>
        <taxon>Neoptera</taxon>
        <taxon>Endopterygota</taxon>
        <taxon>Diptera</taxon>
        <taxon>Brachycera</taxon>
        <taxon>Muscomorpha</taxon>
        <taxon>Tephritoidea</taxon>
        <taxon>Tephritidae</taxon>
        <taxon>Ceratitis</taxon>
        <taxon>Ceratitis</taxon>
    </lineage>
</organism>
<keyword evidence="2" id="KW-0802">TPR repeat</keyword>
<dbReference type="EMBL" id="GAMC01008040">
    <property type="protein sequence ID" value="JAB98515.1"/>
    <property type="molecule type" value="mRNA"/>
</dbReference>
<feature type="non-terminal residue" evidence="4">
    <location>
        <position position="1"/>
    </location>
</feature>
<evidence type="ECO:0000256" key="3">
    <source>
        <dbReference type="SAM" id="MobiDB-lite"/>
    </source>
</evidence>
<proteinExistence type="evidence at transcript level"/>
<protein>
    <recommendedName>
        <fullName evidence="5">Tetratricopeptide repeat protein 18</fullName>
    </recommendedName>
</protein>
<feature type="compositionally biased region" description="Basic residues" evidence="3">
    <location>
        <begin position="167"/>
        <end position="176"/>
    </location>
</feature>
<dbReference type="Gene3D" id="1.25.40.10">
    <property type="entry name" value="Tetratricopeptide repeat domain"/>
    <property type="match status" value="1"/>
</dbReference>